<feature type="region of interest" description="Disordered" evidence="1">
    <location>
        <begin position="20"/>
        <end position="74"/>
    </location>
</feature>
<organism evidence="2 3">
    <name type="scientific">Dendrobium chrysotoxum</name>
    <name type="common">Orchid</name>
    <dbReference type="NCBI Taxonomy" id="161865"/>
    <lineage>
        <taxon>Eukaryota</taxon>
        <taxon>Viridiplantae</taxon>
        <taxon>Streptophyta</taxon>
        <taxon>Embryophyta</taxon>
        <taxon>Tracheophyta</taxon>
        <taxon>Spermatophyta</taxon>
        <taxon>Magnoliopsida</taxon>
        <taxon>Liliopsida</taxon>
        <taxon>Asparagales</taxon>
        <taxon>Orchidaceae</taxon>
        <taxon>Epidendroideae</taxon>
        <taxon>Malaxideae</taxon>
        <taxon>Dendrobiinae</taxon>
        <taxon>Dendrobium</taxon>
    </lineage>
</organism>
<keyword evidence="3" id="KW-1185">Reference proteome</keyword>
<name>A0AAV7HLS9_DENCH</name>
<dbReference type="AlphaFoldDB" id="A0AAV7HLS9"/>
<sequence>MSAGHRTAIQYLFPANRTLPDFRNPERHHRRCSSGGSAASRRILHRLHQPSAFSRSVHMRTNHRPPPATESGEA</sequence>
<evidence type="ECO:0000256" key="1">
    <source>
        <dbReference type="SAM" id="MobiDB-lite"/>
    </source>
</evidence>
<comment type="caution">
    <text evidence="2">The sequence shown here is derived from an EMBL/GenBank/DDBJ whole genome shotgun (WGS) entry which is preliminary data.</text>
</comment>
<evidence type="ECO:0000313" key="3">
    <source>
        <dbReference type="Proteomes" id="UP000775213"/>
    </source>
</evidence>
<evidence type="ECO:0000313" key="2">
    <source>
        <dbReference type="EMBL" id="KAH0469342.1"/>
    </source>
</evidence>
<dbReference type="EMBL" id="JAGFBR010000002">
    <property type="protein sequence ID" value="KAH0469342.1"/>
    <property type="molecule type" value="Genomic_DNA"/>
</dbReference>
<dbReference type="Proteomes" id="UP000775213">
    <property type="component" value="Unassembled WGS sequence"/>
</dbReference>
<proteinExistence type="predicted"/>
<protein>
    <submittedName>
        <fullName evidence="2">Uncharacterized protein</fullName>
    </submittedName>
</protein>
<accession>A0AAV7HLS9</accession>
<reference evidence="2 3" key="1">
    <citation type="journal article" date="2021" name="Hortic Res">
        <title>Chromosome-scale assembly of the Dendrobium chrysotoxum genome enhances the understanding of orchid evolution.</title>
        <authorList>
            <person name="Zhang Y."/>
            <person name="Zhang G.Q."/>
            <person name="Zhang D."/>
            <person name="Liu X.D."/>
            <person name="Xu X.Y."/>
            <person name="Sun W.H."/>
            <person name="Yu X."/>
            <person name="Zhu X."/>
            <person name="Wang Z.W."/>
            <person name="Zhao X."/>
            <person name="Zhong W.Y."/>
            <person name="Chen H."/>
            <person name="Yin W.L."/>
            <person name="Huang T."/>
            <person name="Niu S.C."/>
            <person name="Liu Z.J."/>
        </authorList>
    </citation>
    <scope>NUCLEOTIDE SEQUENCE [LARGE SCALE GENOMIC DNA]</scope>
    <source>
        <strain evidence="2">Lindl</strain>
    </source>
</reference>
<gene>
    <name evidence="2" type="ORF">IEQ34_000900</name>
</gene>